<evidence type="ECO:0000256" key="5">
    <source>
        <dbReference type="ARBA" id="ARBA00022989"/>
    </source>
</evidence>
<feature type="transmembrane region" description="Helical" evidence="8">
    <location>
        <begin position="213"/>
        <end position="231"/>
    </location>
</feature>
<dbReference type="Gene3D" id="2.40.50.100">
    <property type="match status" value="1"/>
</dbReference>
<keyword evidence="10" id="KW-0645">Protease</keyword>
<keyword evidence="10" id="KW-0482">Metalloprotease</keyword>
<keyword evidence="4 8" id="KW-0812">Transmembrane</keyword>
<dbReference type="PANTHER" id="PTHR13325">
    <property type="entry name" value="PROTEASE M50 MEMBRANE-BOUND TRANSCRIPTION FACTOR SITE 2 PROTEASE"/>
    <property type="match status" value="1"/>
</dbReference>
<feature type="transmembrane region" description="Helical" evidence="8">
    <location>
        <begin position="171"/>
        <end position="193"/>
    </location>
</feature>
<keyword evidence="6 8" id="KW-0472">Membrane</keyword>
<dbReference type="CDD" id="cd05709">
    <property type="entry name" value="S2P-M50"/>
    <property type="match status" value="1"/>
</dbReference>
<reference evidence="11" key="1">
    <citation type="submission" date="2016-10" db="EMBL/GenBank/DDBJ databases">
        <authorList>
            <person name="Varghese N."/>
            <person name="Submissions S."/>
        </authorList>
    </citation>
    <scope>NUCLEOTIDE SEQUENCE [LARGE SCALE GENOMIC DNA]</scope>
    <source>
        <strain evidence="11">DSM 13234</strain>
    </source>
</reference>
<keyword evidence="10" id="KW-0378">Hydrolase</keyword>
<dbReference type="GO" id="GO:0004222">
    <property type="term" value="F:metalloendopeptidase activity"/>
    <property type="evidence" value="ECO:0007669"/>
    <property type="project" value="InterPro"/>
</dbReference>
<evidence type="ECO:0000256" key="6">
    <source>
        <dbReference type="ARBA" id="ARBA00023136"/>
    </source>
</evidence>
<evidence type="ECO:0000256" key="3">
    <source>
        <dbReference type="ARBA" id="ARBA00007931"/>
    </source>
</evidence>
<dbReference type="RefSeq" id="WP_074766773.1">
    <property type="nucleotide sequence ID" value="NZ_FNWO01000004.1"/>
</dbReference>
<keyword evidence="5 8" id="KW-1133">Transmembrane helix</keyword>
<dbReference type="GO" id="GO:0005737">
    <property type="term" value="C:cytoplasm"/>
    <property type="evidence" value="ECO:0007669"/>
    <property type="project" value="TreeGrafter"/>
</dbReference>
<dbReference type="AlphaFoldDB" id="A0A1H6HBK4"/>
<dbReference type="SUPFAM" id="SSF111369">
    <property type="entry name" value="HlyD-like secretion proteins"/>
    <property type="match status" value="1"/>
</dbReference>
<dbReference type="EMBL" id="FNWO01000004">
    <property type="protein sequence ID" value="SEH32856.1"/>
    <property type="molecule type" value="Genomic_DNA"/>
</dbReference>
<evidence type="ECO:0000256" key="1">
    <source>
        <dbReference type="ARBA" id="ARBA00001947"/>
    </source>
</evidence>
<evidence type="ECO:0000313" key="11">
    <source>
        <dbReference type="Proteomes" id="UP000182983"/>
    </source>
</evidence>
<evidence type="ECO:0000313" key="10">
    <source>
        <dbReference type="EMBL" id="SEH32856.1"/>
    </source>
</evidence>
<feature type="coiled-coil region" evidence="7">
    <location>
        <begin position="516"/>
        <end position="543"/>
    </location>
</feature>
<feature type="transmembrane region" description="Helical" evidence="8">
    <location>
        <begin position="243"/>
        <end position="263"/>
    </location>
</feature>
<feature type="domain" description="Peptidase M50" evidence="9">
    <location>
        <begin position="187"/>
        <end position="264"/>
    </location>
</feature>
<name>A0A1H6HBK4_MAGFU</name>
<dbReference type="OrthoDB" id="9759690at2"/>
<evidence type="ECO:0000259" key="9">
    <source>
        <dbReference type="Pfam" id="PF02163"/>
    </source>
</evidence>
<dbReference type="Pfam" id="PF02163">
    <property type="entry name" value="Peptidase_M50"/>
    <property type="match status" value="1"/>
</dbReference>
<evidence type="ECO:0000256" key="7">
    <source>
        <dbReference type="SAM" id="Coils"/>
    </source>
</evidence>
<feature type="transmembrane region" description="Helical" evidence="8">
    <location>
        <begin position="143"/>
        <end position="164"/>
    </location>
</feature>
<keyword evidence="7" id="KW-0175">Coiled coil</keyword>
<feature type="transmembrane region" description="Helical" evidence="8">
    <location>
        <begin position="417"/>
        <end position="436"/>
    </location>
</feature>
<comment type="subcellular location">
    <subcellularLocation>
        <location evidence="2">Endomembrane system</location>
        <topology evidence="2">Multi-pass membrane protein</topology>
    </subcellularLocation>
</comment>
<feature type="transmembrane region" description="Helical" evidence="8">
    <location>
        <begin position="378"/>
        <end position="397"/>
    </location>
</feature>
<dbReference type="InterPro" id="IPR008915">
    <property type="entry name" value="Peptidase_M50"/>
</dbReference>
<protein>
    <submittedName>
        <fullName evidence="10">Putative peptide zinc metalloprotease protein</fullName>
    </submittedName>
</protein>
<comment type="similarity">
    <text evidence="3">Belongs to the peptidase M50B family.</text>
</comment>
<comment type="cofactor">
    <cofactor evidence="1">
        <name>Zn(2+)</name>
        <dbReference type="ChEBI" id="CHEBI:29105"/>
    </cofactor>
</comment>
<dbReference type="GO" id="GO:0031293">
    <property type="term" value="P:membrane protein intracellular domain proteolysis"/>
    <property type="evidence" value="ECO:0007669"/>
    <property type="project" value="TreeGrafter"/>
</dbReference>
<evidence type="ECO:0000256" key="8">
    <source>
        <dbReference type="SAM" id="Phobius"/>
    </source>
</evidence>
<dbReference type="GO" id="GO:0012505">
    <property type="term" value="C:endomembrane system"/>
    <property type="evidence" value="ECO:0007669"/>
    <property type="project" value="UniProtKB-SubCell"/>
</dbReference>
<dbReference type="Proteomes" id="UP000182983">
    <property type="component" value="Unassembled WGS sequence"/>
</dbReference>
<feature type="transmembrane region" description="Helical" evidence="8">
    <location>
        <begin position="349"/>
        <end position="372"/>
    </location>
</feature>
<organism evidence="10 11">
    <name type="scientific">Magnetospirillum fulvum</name>
    <name type="common">Rhodospirillum fulvum</name>
    <dbReference type="NCBI Taxonomy" id="1082"/>
    <lineage>
        <taxon>Bacteria</taxon>
        <taxon>Pseudomonadati</taxon>
        <taxon>Pseudomonadota</taxon>
        <taxon>Alphaproteobacteria</taxon>
        <taxon>Rhodospirillales</taxon>
        <taxon>Rhodospirillaceae</taxon>
        <taxon>Magnetospirillum</taxon>
    </lineage>
</organism>
<proteinExistence type="inferred from homology"/>
<gene>
    <name evidence="10" type="ORF">SAMN04244559_01338</name>
</gene>
<evidence type="ECO:0000256" key="2">
    <source>
        <dbReference type="ARBA" id="ARBA00004127"/>
    </source>
</evidence>
<dbReference type="GO" id="GO:0016020">
    <property type="term" value="C:membrane"/>
    <property type="evidence" value="ECO:0007669"/>
    <property type="project" value="InterPro"/>
</dbReference>
<feature type="transmembrane region" description="Helical" evidence="8">
    <location>
        <begin position="275"/>
        <end position="296"/>
    </location>
</feature>
<evidence type="ECO:0000256" key="4">
    <source>
        <dbReference type="ARBA" id="ARBA00022692"/>
    </source>
</evidence>
<sequence length="698" mass="76977">MTALRLPPLRDELSVHPGPVGHDGAPSWTLHDPLRNQFFRLSWPAFEVLSRWHLGDPEAVAQAIRHETTLDLDADEVIGVADFFARTQLLKSGGPKYTAQLLAMADAAKTSLATWLLHHYLFFRIPLVRPDLLLGRMLPLVSWLGGRSFRLATLAALLVALFLIGRQWNSFATTFVDQFSLSGLAAFGVALGLAKIVHELGHALTAKAMGCRVPTMGVAFLVMMPVLYTDVNEAWKLTSRRQRLLIGGAGILSELTLAVWASLAWGMLPDGDLRGMAFTLAATTWISSLAINLSPFMRFDGYFLLMDALDMPNLHPRSFAMARWWLRETLFRLGEPAPEALPPPRRAALIAFAWVVWAYRLVLFLGIAVLVYHFFVKVVGIFLFVVEIGWFVLRPFFLEFVEWRKRAGRIGASRRSWLSFAVLVGLVGLCVVPWSGRVAAPAILKASDHATLYAPSPAILHAVLVKEGQRVASGDRLVDLENPDSVYRLELAERRIAMLKYELGSVSFEDSFRGRSQAIAKELEAAEAEREAARKDIARLTLTAPLDGLVTDLSPDLQPGQWIGVKDPILSLRQGAVLEAFVAEQDLPRIEVGAFAAFLPDGAGPARDATVVAIDRMAVRSLMEPALAVPYGGTIPARFDKQSLIPDVAVYRIRLSLAEPINATVVQRGQVEIDGERRSLLGRLARTSAAILIREWGT</sequence>
<dbReference type="PANTHER" id="PTHR13325:SF3">
    <property type="entry name" value="MEMBRANE-BOUND TRANSCRIPTION FACTOR SITE-2 PROTEASE"/>
    <property type="match status" value="1"/>
</dbReference>
<accession>A0A1H6HBK4</accession>
<keyword evidence="11" id="KW-1185">Reference proteome</keyword>
<dbReference type="InterPro" id="IPR001193">
    <property type="entry name" value="MBTPS2"/>
</dbReference>